<dbReference type="EMBL" id="BJUW01000020">
    <property type="protein sequence ID" value="GEK87815.1"/>
    <property type="molecule type" value="Genomic_DNA"/>
</dbReference>
<reference evidence="1 2" key="1">
    <citation type="submission" date="2019-07" db="EMBL/GenBank/DDBJ databases">
        <title>Whole genome shotgun sequence of Microbacterium aerolatum NBRC 103071.</title>
        <authorList>
            <person name="Hosoyama A."/>
            <person name="Uohara A."/>
            <person name="Ohji S."/>
            <person name="Ichikawa N."/>
        </authorList>
    </citation>
    <scope>NUCLEOTIDE SEQUENCE [LARGE SCALE GENOMIC DNA]</scope>
    <source>
        <strain evidence="1 2">NBRC 103071</strain>
    </source>
</reference>
<evidence type="ECO:0000313" key="1">
    <source>
        <dbReference type="EMBL" id="GEK87815.1"/>
    </source>
</evidence>
<organism evidence="1 2">
    <name type="scientific">Microbacterium aerolatum</name>
    <dbReference type="NCBI Taxonomy" id="153731"/>
    <lineage>
        <taxon>Bacteria</taxon>
        <taxon>Bacillati</taxon>
        <taxon>Actinomycetota</taxon>
        <taxon>Actinomycetes</taxon>
        <taxon>Micrococcales</taxon>
        <taxon>Microbacteriaceae</taxon>
        <taxon>Microbacterium</taxon>
    </lineage>
</organism>
<protein>
    <submittedName>
        <fullName evidence="1">Uncharacterized protein</fullName>
    </submittedName>
</protein>
<comment type="caution">
    <text evidence="1">The sequence shown here is derived from an EMBL/GenBank/DDBJ whole genome shotgun (WGS) entry which is preliminary data.</text>
</comment>
<gene>
    <name evidence="1" type="ORF">MAE01_29910</name>
</gene>
<dbReference type="Proteomes" id="UP000321225">
    <property type="component" value="Unassembled WGS sequence"/>
</dbReference>
<keyword evidence="2" id="KW-1185">Reference proteome</keyword>
<dbReference type="AlphaFoldDB" id="A0A511AI06"/>
<name>A0A511AI06_9MICO</name>
<accession>A0A511AI06</accession>
<sequence>MSMRLRMARSGTWIADMHAQRNDIARQVSVIAAASFMLIAAGRRRLGRGIHGAQASGWWWLASARCGRRCW</sequence>
<proteinExistence type="predicted"/>
<evidence type="ECO:0000313" key="2">
    <source>
        <dbReference type="Proteomes" id="UP000321225"/>
    </source>
</evidence>